<gene>
    <name evidence="2" type="ORF">BpHYR1_010728</name>
</gene>
<dbReference type="Proteomes" id="UP000276133">
    <property type="component" value="Unassembled WGS sequence"/>
</dbReference>
<proteinExistence type="predicted"/>
<reference evidence="2 3" key="1">
    <citation type="journal article" date="2018" name="Sci. Rep.">
        <title>Genomic signatures of local adaptation to the degree of environmental predictability in rotifers.</title>
        <authorList>
            <person name="Franch-Gras L."/>
            <person name="Hahn C."/>
            <person name="Garcia-Roger E.M."/>
            <person name="Carmona M.J."/>
            <person name="Serra M."/>
            <person name="Gomez A."/>
        </authorList>
    </citation>
    <scope>NUCLEOTIDE SEQUENCE [LARGE SCALE GENOMIC DNA]</scope>
    <source>
        <strain evidence="2">HYR1</strain>
    </source>
</reference>
<sequence length="157" mass="16989">MDQYKKLNRLNHQTLKDRLTSCIIDGCCVEVNEKSSKFCALKLELPHELKTSSADIKINFLRKIVFSGTGGGTCGGAGGGGGGVGIEIEQESLKIDALYSDSTPLLYTPPSLLQKLDAWLTDPKPFLAGKSVSVSFSSENRSEPMFPTSSFGKELRV</sequence>
<evidence type="ECO:0000313" key="2">
    <source>
        <dbReference type="EMBL" id="RNA40900.1"/>
    </source>
</evidence>
<comment type="caution">
    <text evidence="2">The sequence shown here is derived from an EMBL/GenBank/DDBJ whole genome shotgun (WGS) entry which is preliminary data.</text>
</comment>
<accession>A0A3M7SZ89</accession>
<keyword evidence="3" id="KW-1185">Reference proteome</keyword>
<feature type="region of interest" description="Disordered" evidence="1">
    <location>
        <begin position="138"/>
        <end position="157"/>
    </location>
</feature>
<evidence type="ECO:0000313" key="3">
    <source>
        <dbReference type="Proteomes" id="UP000276133"/>
    </source>
</evidence>
<protein>
    <submittedName>
        <fullName evidence="2">Uncharacterized protein</fullName>
    </submittedName>
</protein>
<name>A0A3M7SZ89_BRAPC</name>
<organism evidence="2 3">
    <name type="scientific">Brachionus plicatilis</name>
    <name type="common">Marine rotifer</name>
    <name type="synonym">Brachionus muelleri</name>
    <dbReference type="NCBI Taxonomy" id="10195"/>
    <lineage>
        <taxon>Eukaryota</taxon>
        <taxon>Metazoa</taxon>
        <taxon>Spiralia</taxon>
        <taxon>Gnathifera</taxon>
        <taxon>Rotifera</taxon>
        <taxon>Eurotatoria</taxon>
        <taxon>Monogononta</taxon>
        <taxon>Pseudotrocha</taxon>
        <taxon>Ploima</taxon>
        <taxon>Brachionidae</taxon>
        <taxon>Brachionus</taxon>
    </lineage>
</organism>
<dbReference type="EMBL" id="REGN01000570">
    <property type="protein sequence ID" value="RNA40900.1"/>
    <property type="molecule type" value="Genomic_DNA"/>
</dbReference>
<dbReference type="AlphaFoldDB" id="A0A3M7SZ89"/>
<evidence type="ECO:0000256" key="1">
    <source>
        <dbReference type="SAM" id="MobiDB-lite"/>
    </source>
</evidence>